<evidence type="ECO:0000256" key="1">
    <source>
        <dbReference type="ARBA" id="ARBA00008520"/>
    </source>
</evidence>
<feature type="signal peptide" evidence="5">
    <location>
        <begin position="1"/>
        <end position="39"/>
    </location>
</feature>
<dbReference type="Proteomes" id="UP000183376">
    <property type="component" value="Chromosome I"/>
</dbReference>
<keyword evidence="7" id="KW-1185">Reference proteome</keyword>
<evidence type="ECO:0000313" key="7">
    <source>
        <dbReference type="Proteomes" id="UP000183376"/>
    </source>
</evidence>
<name>A0A1G9YI21_ALLAB</name>
<dbReference type="GO" id="GO:1901982">
    <property type="term" value="F:maltose binding"/>
    <property type="evidence" value="ECO:0007669"/>
    <property type="project" value="TreeGrafter"/>
</dbReference>
<dbReference type="PANTHER" id="PTHR30061">
    <property type="entry name" value="MALTOSE-BINDING PERIPLASMIC PROTEIN"/>
    <property type="match status" value="1"/>
</dbReference>
<dbReference type="eggNOG" id="COG1653">
    <property type="taxonomic scope" value="Bacteria"/>
</dbReference>
<feature type="region of interest" description="Disordered" evidence="4">
    <location>
        <begin position="1"/>
        <end position="22"/>
    </location>
</feature>
<evidence type="ECO:0000256" key="2">
    <source>
        <dbReference type="ARBA" id="ARBA00022448"/>
    </source>
</evidence>
<feature type="chain" id="PRO_5009246300" evidence="5">
    <location>
        <begin position="40"/>
        <end position="435"/>
    </location>
</feature>
<evidence type="ECO:0000256" key="3">
    <source>
        <dbReference type="ARBA" id="ARBA00022729"/>
    </source>
</evidence>
<dbReference type="GO" id="GO:0015768">
    <property type="term" value="P:maltose transport"/>
    <property type="evidence" value="ECO:0007669"/>
    <property type="project" value="TreeGrafter"/>
</dbReference>
<dbReference type="CDD" id="cd14750">
    <property type="entry name" value="PBP2_TMBP"/>
    <property type="match status" value="1"/>
</dbReference>
<dbReference type="Pfam" id="PF01547">
    <property type="entry name" value="SBP_bac_1"/>
    <property type="match status" value="1"/>
</dbReference>
<organism evidence="6 7">
    <name type="scientific">Allokutzneria albata</name>
    <name type="common">Kibdelosporangium albatum</name>
    <dbReference type="NCBI Taxonomy" id="211114"/>
    <lineage>
        <taxon>Bacteria</taxon>
        <taxon>Bacillati</taxon>
        <taxon>Actinomycetota</taxon>
        <taxon>Actinomycetes</taxon>
        <taxon>Pseudonocardiales</taxon>
        <taxon>Pseudonocardiaceae</taxon>
        <taxon>Allokutzneria</taxon>
    </lineage>
</organism>
<proteinExistence type="inferred from homology"/>
<comment type="similarity">
    <text evidence="1">Belongs to the bacterial solute-binding protein 1 family.</text>
</comment>
<feature type="compositionally biased region" description="Low complexity" evidence="4">
    <location>
        <begin position="1"/>
        <end position="17"/>
    </location>
</feature>
<accession>A0A1G9YI21</accession>
<gene>
    <name evidence="6" type="ORF">SAMN04489726_4839</name>
</gene>
<dbReference type="OrthoDB" id="3495561at2"/>
<dbReference type="Gene3D" id="3.40.190.10">
    <property type="entry name" value="Periplasmic binding protein-like II"/>
    <property type="match status" value="2"/>
</dbReference>
<dbReference type="EMBL" id="LT629701">
    <property type="protein sequence ID" value="SDN08717.1"/>
    <property type="molecule type" value="Genomic_DNA"/>
</dbReference>
<evidence type="ECO:0000313" key="6">
    <source>
        <dbReference type="EMBL" id="SDN08717.1"/>
    </source>
</evidence>
<keyword evidence="2" id="KW-0813">Transport</keyword>
<sequence length="435" mass="47417">MDGPGRSARSRSTTSTKTRSRSRASALLGVALVTAPLLAACGSGDTGGNTLNLYAAPEENFEKVIESCNASANGKYNIVYNKLPRGADGQREQMVRRLAAGDDEMDILYLDSPWLAEFAEAGWIREWTGNYKEEAERGVLAGPLESTRYKNRTYAATKNTNVQLLWYRDDVVPKPPETWAEMIAQAKALKAAGKPHTAVMTGAQYEGLVVQYNTMVASAGGKIISEDGLSAVVDDNAVRALATLKDFATSGIASASLTSSQEDEVRKEFQNGNSAFQLNWPYVYASMQKEKPELAKNFKWARYPGIDKGKPSKVTIGGANYGVSTYSTKADLAFEAVLCLRKPDNQLYSAINSGVAPTIESVYDRPEMTEKYPMKETIREELRDAANRPLTAAWQNVSTVLSTILSPPASIDPQKTAERLRKELQAAIDSKGVMP</sequence>
<dbReference type="SUPFAM" id="SSF53850">
    <property type="entry name" value="Periplasmic binding protein-like II"/>
    <property type="match status" value="1"/>
</dbReference>
<protein>
    <submittedName>
        <fullName evidence="6">Carbohydrate ABC transporter substrate-binding protein, CUT1 family</fullName>
    </submittedName>
</protein>
<dbReference type="GO" id="GO:0055052">
    <property type="term" value="C:ATP-binding cassette (ABC) transporter complex, substrate-binding subunit-containing"/>
    <property type="evidence" value="ECO:0007669"/>
    <property type="project" value="TreeGrafter"/>
</dbReference>
<evidence type="ECO:0000256" key="4">
    <source>
        <dbReference type="SAM" id="MobiDB-lite"/>
    </source>
</evidence>
<dbReference type="AlphaFoldDB" id="A0A1G9YI21"/>
<dbReference type="RefSeq" id="WP_081900047.1">
    <property type="nucleotide sequence ID" value="NZ_JOEF01000002.1"/>
</dbReference>
<dbReference type="GO" id="GO:0042956">
    <property type="term" value="P:maltodextrin transmembrane transport"/>
    <property type="evidence" value="ECO:0007669"/>
    <property type="project" value="TreeGrafter"/>
</dbReference>
<keyword evidence="3 5" id="KW-0732">Signal</keyword>
<dbReference type="PANTHER" id="PTHR30061:SF50">
    <property type="entry name" value="MALTOSE_MALTODEXTRIN-BINDING PERIPLASMIC PROTEIN"/>
    <property type="match status" value="1"/>
</dbReference>
<dbReference type="InterPro" id="IPR006059">
    <property type="entry name" value="SBP"/>
</dbReference>
<evidence type="ECO:0000256" key="5">
    <source>
        <dbReference type="SAM" id="SignalP"/>
    </source>
</evidence>
<reference evidence="6 7" key="1">
    <citation type="submission" date="2016-10" db="EMBL/GenBank/DDBJ databases">
        <authorList>
            <person name="de Groot N.N."/>
        </authorList>
    </citation>
    <scope>NUCLEOTIDE SEQUENCE [LARGE SCALE GENOMIC DNA]</scope>
    <source>
        <strain evidence="6 7">DSM 44149</strain>
    </source>
</reference>
<dbReference type="STRING" id="211114.SAMN04489726_4839"/>